<dbReference type="Pfam" id="PF14870">
    <property type="entry name" value="PSII_BNR"/>
    <property type="match status" value="1"/>
</dbReference>
<dbReference type="InterPro" id="IPR028203">
    <property type="entry name" value="PSII_CF48-like_dom"/>
</dbReference>
<dbReference type="PANTHER" id="PTHR47199">
    <property type="entry name" value="PHOTOSYSTEM II STABILITY/ASSEMBLY FACTOR HCF136, CHLOROPLASTIC"/>
    <property type="match status" value="1"/>
</dbReference>
<evidence type="ECO:0000313" key="6">
    <source>
        <dbReference type="Proteomes" id="UP001520878"/>
    </source>
</evidence>
<evidence type="ECO:0000256" key="1">
    <source>
        <dbReference type="ARBA" id="ARBA00022531"/>
    </source>
</evidence>
<dbReference type="InterPro" id="IPR036278">
    <property type="entry name" value="Sialidase_sf"/>
</dbReference>
<dbReference type="RefSeq" id="WP_229157795.1">
    <property type="nucleotide sequence ID" value="NZ_JAJEWP010000001.1"/>
</dbReference>
<protein>
    <recommendedName>
        <fullName evidence="4">Photosynthesis system II assembly factor Ycf48/Hcf136-like domain-containing protein</fullName>
    </recommendedName>
</protein>
<sequence>MLKQFLPACALALTVSSHAEQAYQAPLVTDSLLLDIAHNTVQSIIVGERGHILSSEDGIQWQQSSVPTVSTLTAVAMVDEHAWVVGHDAVILHKVAGDTQWQRQYFDPELEKPLLDVLFFDTQHGIAIGAYGTFFRTRDGGANWQSERHAEFLSEDDQAYLNDIRQESEDFYQQELSSILPHLNRVSRDGDRLWLAGEMGLLAYSDDQGSNWQRMELDYYGSFFDIRRTAAGVLAAGLRGTLFRLDEASEQWQRVPSGSQASLNSIVTDSALNEALVVGNNGTLVCVTPTAQEQVQLADNDAVVNATVFKGHLITVTAGGVQTLPLDANSSTCKKVREQL</sequence>
<evidence type="ECO:0000259" key="4">
    <source>
        <dbReference type="Pfam" id="PF14870"/>
    </source>
</evidence>
<feature type="chain" id="PRO_5046819230" description="Photosynthesis system II assembly factor Ycf48/Hcf136-like domain-containing protein" evidence="3">
    <location>
        <begin position="20"/>
        <end position="340"/>
    </location>
</feature>
<keyword evidence="3" id="KW-0732">Signal</keyword>
<dbReference type="PANTHER" id="PTHR47199:SF2">
    <property type="entry name" value="PHOTOSYSTEM II STABILITY_ASSEMBLY FACTOR HCF136, CHLOROPLASTIC"/>
    <property type="match status" value="1"/>
</dbReference>
<dbReference type="Proteomes" id="UP001520878">
    <property type="component" value="Unassembled WGS sequence"/>
</dbReference>
<accession>A0ABS8G584</accession>
<organism evidence="5 6">
    <name type="scientific">Fluctibacter halophilus</name>
    <dbReference type="NCBI Taxonomy" id="226011"/>
    <lineage>
        <taxon>Bacteria</taxon>
        <taxon>Pseudomonadati</taxon>
        <taxon>Pseudomonadota</taxon>
        <taxon>Gammaproteobacteria</taxon>
        <taxon>Alteromonadales</taxon>
        <taxon>Alteromonadaceae</taxon>
        <taxon>Fluctibacter</taxon>
    </lineage>
</organism>
<feature type="signal peptide" evidence="3">
    <location>
        <begin position="1"/>
        <end position="19"/>
    </location>
</feature>
<reference evidence="5 6" key="1">
    <citation type="submission" date="2021-10" db="EMBL/GenBank/DDBJ databases">
        <title>Draft genome of Aestuariibacter halophilus JC2043.</title>
        <authorList>
            <person name="Emsley S.A."/>
            <person name="Pfannmuller K.M."/>
            <person name="Ushijima B."/>
            <person name="Saw J.H."/>
            <person name="Videau P."/>
        </authorList>
    </citation>
    <scope>NUCLEOTIDE SEQUENCE [LARGE SCALE GENOMIC DNA]</scope>
    <source>
        <strain evidence="5 6">JC2043</strain>
    </source>
</reference>
<dbReference type="EMBL" id="JAJEWP010000001">
    <property type="protein sequence ID" value="MCC2615673.1"/>
    <property type="molecule type" value="Genomic_DNA"/>
</dbReference>
<keyword evidence="6" id="KW-1185">Reference proteome</keyword>
<gene>
    <name evidence="5" type="ORF">LJ739_05415</name>
</gene>
<name>A0ABS8G584_9ALTE</name>
<dbReference type="Gene3D" id="2.130.10.10">
    <property type="entry name" value="YVTN repeat-like/Quinoprotein amine dehydrogenase"/>
    <property type="match status" value="1"/>
</dbReference>
<evidence type="ECO:0000256" key="3">
    <source>
        <dbReference type="SAM" id="SignalP"/>
    </source>
</evidence>
<comment type="caution">
    <text evidence="5">The sequence shown here is derived from an EMBL/GenBank/DDBJ whole genome shotgun (WGS) entry which is preliminary data.</text>
</comment>
<dbReference type="InterPro" id="IPR015943">
    <property type="entry name" value="WD40/YVTN_repeat-like_dom_sf"/>
</dbReference>
<feature type="domain" description="Photosynthesis system II assembly factor Ycf48/Hcf136-like" evidence="4">
    <location>
        <begin position="109"/>
        <end position="218"/>
    </location>
</feature>
<evidence type="ECO:0000256" key="2">
    <source>
        <dbReference type="ARBA" id="ARBA00023276"/>
    </source>
</evidence>
<evidence type="ECO:0000313" key="5">
    <source>
        <dbReference type="EMBL" id="MCC2615673.1"/>
    </source>
</evidence>
<proteinExistence type="predicted"/>
<dbReference type="SUPFAM" id="SSF50939">
    <property type="entry name" value="Sialidases"/>
    <property type="match status" value="1"/>
</dbReference>
<keyword evidence="1" id="KW-0602">Photosynthesis</keyword>
<keyword evidence="2" id="KW-0604">Photosystem II</keyword>